<dbReference type="InterPro" id="IPR017473">
    <property type="entry name" value="Undecaprenyl-P_gluc_Ptfrase"/>
</dbReference>
<keyword evidence="7" id="KW-0270">Exopolysaccharide synthesis</keyword>
<evidence type="ECO:0000259" key="9">
    <source>
        <dbReference type="Pfam" id="PF02397"/>
    </source>
</evidence>
<evidence type="ECO:0000256" key="2">
    <source>
        <dbReference type="ARBA" id="ARBA00006464"/>
    </source>
</evidence>
<keyword evidence="4 8" id="KW-0812">Transmembrane</keyword>
<dbReference type="NCBIfam" id="TIGR03025">
    <property type="entry name" value="EPS_sugtrans"/>
    <property type="match status" value="1"/>
</dbReference>
<dbReference type="Pfam" id="PF02397">
    <property type="entry name" value="Bac_transf"/>
    <property type="match status" value="1"/>
</dbReference>
<dbReference type="Proteomes" id="UP000032515">
    <property type="component" value="Unassembled WGS sequence"/>
</dbReference>
<proteinExistence type="inferred from homology"/>
<evidence type="ECO:0000256" key="1">
    <source>
        <dbReference type="ARBA" id="ARBA00004141"/>
    </source>
</evidence>
<dbReference type="AlphaFoldDB" id="A0A0D7F4A3"/>
<dbReference type="GO" id="GO:0000271">
    <property type="term" value="P:polysaccharide biosynthetic process"/>
    <property type="evidence" value="ECO:0007669"/>
    <property type="project" value="UniProtKB-KW"/>
</dbReference>
<comment type="subcellular location">
    <subcellularLocation>
        <location evidence="1">Membrane</location>
        <topology evidence="1">Multi-pass membrane protein</topology>
    </subcellularLocation>
</comment>
<dbReference type="PANTHER" id="PTHR30576">
    <property type="entry name" value="COLANIC BIOSYNTHESIS UDP-GLUCOSE LIPID CARRIER TRANSFERASE"/>
    <property type="match status" value="1"/>
</dbReference>
<feature type="transmembrane region" description="Helical" evidence="8">
    <location>
        <begin position="198"/>
        <end position="218"/>
    </location>
</feature>
<evidence type="ECO:0000256" key="5">
    <source>
        <dbReference type="ARBA" id="ARBA00022989"/>
    </source>
</evidence>
<accession>A0A0D7F4A3</accession>
<evidence type="ECO:0000256" key="4">
    <source>
        <dbReference type="ARBA" id="ARBA00022692"/>
    </source>
</evidence>
<dbReference type="NCBIfam" id="TIGR03023">
    <property type="entry name" value="WcaJ_sugtrans"/>
    <property type="match status" value="1"/>
</dbReference>
<dbReference type="EMBL" id="JXXE01000034">
    <property type="protein sequence ID" value="KIZ47888.1"/>
    <property type="molecule type" value="Genomic_DNA"/>
</dbReference>
<keyword evidence="3" id="KW-0808">Transferase</keyword>
<gene>
    <name evidence="10" type="ORF">OO17_02100</name>
</gene>
<evidence type="ECO:0000256" key="8">
    <source>
        <dbReference type="SAM" id="Phobius"/>
    </source>
</evidence>
<comment type="similarity">
    <text evidence="2">Belongs to the bacterial sugar transferase family.</text>
</comment>
<feature type="domain" description="Bacterial sugar transferase" evidence="9">
    <location>
        <begin position="192"/>
        <end position="376"/>
    </location>
</feature>
<name>A0A0D7F4A3_RHOPL</name>
<dbReference type="GO" id="GO:0089702">
    <property type="term" value="F:undecaprenyl-phosphate glucose phosphotransferase activity"/>
    <property type="evidence" value="ECO:0007669"/>
    <property type="project" value="TreeGrafter"/>
</dbReference>
<evidence type="ECO:0000313" key="10">
    <source>
        <dbReference type="EMBL" id="KIZ47888.1"/>
    </source>
</evidence>
<dbReference type="PANTHER" id="PTHR30576:SF21">
    <property type="entry name" value="UDP-GLUCOSE:UNDECAPRENYL-PHOSPHATE GLUCOSE-1-PHOSPHATE TRANSFERASE"/>
    <property type="match status" value="1"/>
</dbReference>
<evidence type="ECO:0000256" key="3">
    <source>
        <dbReference type="ARBA" id="ARBA00022679"/>
    </source>
</evidence>
<reference evidence="10 11" key="1">
    <citation type="submission" date="2014-11" db="EMBL/GenBank/DDBJ databases">
        <title>Genomics and ecophysiology of heterotrophic nitrogen fixing bacteria isolated from estuarine surface water.</title>
        <authorList>
            <person name="Bentzon-Tilia M."/>
            <person name="Severin I."/>
            <person name="Hansen L.H."/>
            <person name="Riemann L."/>
        </authorList>
    </citation>
    <scope>NUCLEOTIDE SEQUENCE [LARGE SCALE GENOMIC DNA]</scope>
    <source>
        <strain evidence="10 11">BAL398</strain>
    </source>
</reference>
<dbReference type="InterPro" id="IPR017475">
    <property type="entry name" value="EPS_sugar_tfrase"/>
</dbReference>
<comment type="caution">
    <text evidence="10">The sequence shown here is derived from an EMBL/GenBank/DDBJ whole genome shotgun (WGS) entry which is preliminary data.</text>
</comment>
<keyword evidence="6 8" id="KW-0472">Membrane</keyword>
<sequence length="382" mass="43405">MIWTCTFLFLATLAFLLKVSTLFSRGEMLLFYLNGLWISVVLRALVASACSRIIASRALALRRVVVIGTSEELFRNDTLSGLELYGYSVVRAFPIEIDEASDLRAAVKAIMGDMVAQVRRVAPDEILLTIPWDQPELLAAVESNLRVLPLPVKLVPDTRIARFLSRPLFDLGPATAVELQRAPIDATQRLTKQFADRVLSVIGLALLLPLLMIVAIAIRLESPGPILFRQIRMGFNGRPFRIYKFRTMSTLDDGPVVRQAQRNDNRVTALGRLLRRLSIDELPQLLNVIRGDMSLIGPRPHALAHDNEYSRVIDTYAIRHKMKPGLTGWAQVNGFRGETRDLRMMEARVNHDLWYIEYWSIWLDIRILFLTVFRVLRSPNAY</sequence>
<dbReference type="Pfam" id="PF13727">
    <property type="entry name" value="CoA_binding_3"/>
    <property type="match status" value="1"/>
</dbReference>
<dbReference type="GO" id="GO:0009242">
    <property type="term" value="P:colanic acid biosynthetic process"/>
    <property type="evidence" value="ECO:0007669"/>
    <property type="project" value="TreeGrafter"/>
</dbReference>
<organism evidence="10 11">
    <name type="scientific">Rhodopseudomonas palustris</name>
    <dbReference type="NCBI Taxonomy" id="1076"/>
    <lineage>
        <taxon>Bacteria</taxon>
        <taxon>Pseudomonadati</taxon>
        <taxon>Pseudomonadota</taxon>
        <taxon>Alphaproteobacteria</taxon>
        <taxon>Hyphomicrobiales</taxon>
        <taxon>Nitrobacteraceae</taxon>
        <taxon>Rhodopseudomonas</taxon>
    </lineage>
</organism>
<evidence type="ECO:0000256" key="6">
    <source>
        <dbReference type="ARBA" id="ARBA00023136"/>
    </source>
</evidence>
<dbReference type="PATRIC" id="fig|1076.23.peg.4465"/>
<evidence type="ECO:0000313" key="11">
    <source>
        <dbReference type="Proteomes" id="UP000032515"/>
    </source>
</evidence>
<keyword evidence="5 8" id="KW-1133">Transmembrane helix</keyword>
<protein>
    <recommendedName>
        <fullName evidence="9">Bacterial sugar transferase domain-containing protein</fullName>
    </recommendedName>
</protein>
<evidence type="ECO:0000256" key="7">
    <source>
        <dbReference type="ARBA" id="ARBA00023169"/>
    </source>
</evidence>
<feature type="transmembrane region" description="Helical" evidence="8">
    <location>
        <begin position="31"/>
        <end position="55"/>
    </location>
</feature>
<dbReference type="GO" id="GO:0016020">
    <property type="term" value="C:membrane"/>
    <property type="evidence" value="ECO:0007669"/>
    <property type="project" value="UniProtKB-SubCell"/>
</dbReference>
<dbReference type="InterPro" id="IPR003362">
    <property type="entry name" value="Bact_transf"/>
</dbReference>